<keyword evidence="1" id="KW-0378">Hydrolase</keyword>
<evidence type="ECO:0000259" key="3">
    <source>
        <dbReference type="Pfam" id="PF00149"/>
    </source>
</evidence>
<dbReference type="AlphaFoldDB" id="A0A0A1U4U9"/>
<dbReference type="PANTHER" id="PTHR10340:SF53">
    <property type="entry name" value="SPHINGOMYELINASE PHOSPHODIESTERASE D"/>
    <property type="match status" value="1"/>
</dbReference>
<dbReference type="OMA" id="HIHRDEI"/>
<evidence type="ECO:0000256" key="2">
    <source>
        <dbReference type="ARBA" id="ARBA00023180"/>
    </source>
</evidence>
<dbReference type="PANTHER" id="PTHR10340">
    <property type="entry name" value="SPHINGOMYELIN PHOSPHODIESTERASE"/>
    <property type="match status" value="1"/>
</dbReference>
<name>A0A0A1U4U9_ENTIV</name>
<dbReference type="OrthoDB" id="348678at2759"/>
<dbReference type="EMBL" id="KB206670">
    <property type="protein sequence ID" value="ELP89271.1"/>
    <property type="molecule type" value="Genomic_DNA"/>
</dbReference>
<dbReference type="Pfam" id="PF00149">
    <property type="entry name" value="Metallophos"/>
    <property type="match status" value="1"/>
</dbReference>
<protein>
    <submittedName>
        <fullName evidence="4">Sphingomyelin phosphodiesterase, putative</fullName>
    </submittedName>
</protein>
<organism evidence="4 5">
    <name type="scientific">Entamoeba invadens IP1</name>
    <dbReference type="NCBI Taxonomy" id="370355"/>
    <lineage>
        <taxon>Eukaryota</taxon>
        <taxon>Amoebozoa</taxon>
        <taxon>Evosea</taxon>
        <taxon>Archamoebae</taxon>
        <taxon>Mastigamoebida</taxon>
        <taxon>Entamoebidae</taxon>
        <taxon>Entamoeba</taxon>
    </lineage>
</organism>
<dbReference type="Proteomes" id="UP000014680">
    <property type="component" value="Unassembled WGS sequence"/>
</dbReference>
<dbReference type="InterPro" id="IPR004843">
    <property type="entry name" value="Calcineurin-like_PHP"/>
</dbReference>
<evidence type="ECO:0000256" key="1">
    <source>
        <dbReference type="ARBA" id="ARBA00022801"/>
    </source>
</evidence>
<evidence type="ECO:0000313" key="5">
    <source>
        <dbReference type="Proteomes" id="UP000014680"/>
    </source>
</evidence>
<dbReference type="GO" id="GO:0008081">
    <property type="term" value="F:phosphoric diester hydrolase activity"/>
    <property type="evidence" value="ECO:0007669"/>
    <property type="project" value="TreeGrafter"/>
</dbReference>
<accession>A0A0A1U4U9</accession>
<dbReference type="KEGG" id="eiv:EIN_487730"/>
<evidence type="ECO:0000313" key="4">
    <source>
        <dbReference type="EMBL" id="ELP89271.1"/>
    </source>
</evidence>
<dbReference type="InterPro" id="IPR029052">
    <property type="entry name" value="Metallo-depent_PP-like"/>
</dbReference>
<dbReference type="RefSeq" id="XP_004256042.1">
    <property type="nucleotide sequence ID" value="XM_004255994.1"/>
</dbReference>
<feature type="domain" description="Calcineurin-like phosphoesterase" evidence="3">
    <location>
        <begin position="15"/>
        <end position="255"/>
    </location>
</feature>
<reference evidence="4 5" key="1">
    <citation type="submission" date="2012-10" db="EMBL/GenBank/DDBJ databases">
        <authorList>
            <person name="Zafar N."/>
            <person name="Inman J."/>
            <person name="Hall N."/>
            <person name="Lorenzi H."/>
            <person name="Caler E."/>
        </authorList>
    </citation>
    <scope>NUCLEOTIDE SEQUENCE [LARGE SCALE GENOMIC DNA]</scope>
    <source>
        <strain evidence="4 5">IP1</strain>
    </source>
</reference>
<keyword evidence="2" id="KW-0325">Glycoprotein</keyword>
<gene>
    <name evidence="4" type="ORF">EIN_487730</name>
</gene>
<dbReference type="GeneID" id="14888123"/>
<dbReference type="Gene3D" id="3.60.21.10">
    <property type="match status" value="1"/>
</dbReference>
<keyword evidence="5" id="KW-1185">Reference proteome</keyword>
<dbReference type="VEuPathDB" id="AmoebaDB:EIN_487730"/>
<dbReference type="GO" id="GO:0005615">
    <property type="term" value="C:extracellular space"/>
    <property type="evidence" value="ECO:0007669"/>
    <property type="project" value="TreeGrafter"/>
</dbReference>
<dbReference type="SUPFAM" id="SSF56300">
    <property type="entry name" value="Metallo-dependent phosphatases"/>
    <property type="match status" value="1"/>
</dbReference>
<proteinExistence type="predicted"/>
<sequence>MFFLLLLVCDATQLRMLHLSDVHYNNAFNVDYKSSWCQSPTLTPLLDNENYKYGMYNCNPPIDLIDALFEHAKENGPYTHIILSGDVCSHELNDTLFQECNTIMQQKLSEYFGDTPIIFSMGNNDTPLPKISICDDPYFEYLSTTYPTFIPNDQIDNWKKMGSYVVTVGNKTFISFNTNLLTSAASSDCGMLDWMENQLLNYSSENVILVGHIPPGVASHNAADHFDQTQQTKLFEILKRHKDMINSMLLGHVHRDEFRLLPSEDPIVMSVGSGASPVYSNNPGYRIILSDSNRKEGYDDIISYTFNLEAANIAKAPVWMKEASFIKDFEVKDISVEQLTLARNKIYDDLLLGSFYRFRTVGFYDTNKAQILCAIEAESTEMMLQCTKAEKCKGLNY</sequence>